<organism evidence="1 2">
    <name type="scientific">Hygrophoropsis aurantiaca</name>
    <dbReference type="NCBI Taxonomy" id="72124"/>
    <lineage>
        <taxon>Eukaryota</taxon>
        <taxon>Fungi</taxon>
        <taxon>Dikarya</taxon>
        <taxon>Basidiomycota</taxon>
        <taxon>Agaricomycotina</taxon>
        <taxon>Agaricomycetes</taxon>
        <taxon>Agaricomycetidae</taxon>
        <taxon>Boletales</taxon>
        <taxon>Coniophorineae</taxon>
        <taxon>Hygrophoropsidaceae</taxon>
        <taxon>Hygrophoropsis</taxon>
    </lineage>
</organism>
<accession>A0ACB7ZSL4</accession>
<gene>
    <name evidence="1" type="ORF">BJ138DRAFT_70464</name>
</gene>
<proteinExistence type="predicted"/>
<reference evidence="1" key="1">
    <citation type="journal article" date="2021" name="New Phytol.">
        <title>Evolutionary innovations through gain and loss of genes in the ectomycorrhizal Boletales.</title>
        <authorList>
            <person name="Wu G."/>
            <person name="Miyauchi S."/>
            <person name="Morin E."/>
            <person name="Kuo A."/>
            <person name="Drula E."/>
            <person name="Varga T."/>
            <person name="Kohler A."/>
            <person name="Feng B."/>
            <person name="Cao Y."/>
            <person name="Lipzen A."/>
            <person name="Daum C."/>
            <person name="Hundley H."/>
            <person name="Pangilinan J."/>
            <person name="Johnson J."/>
            <person name="Barry K."/>
            <person name="LaButti K."/>
            <person name="Ng V."/>
            <person name="Ahrendt S."/>
            <person name="Min B."/>
            <person name="Choi I.G."/>
            <person name="Park H."/>
            <person name="Plett J.M."/>
            <person name="Magnuson J."/>
            <person name="Spatafora J.W."/>
            <person name="Nagy L.G."/>
            <person name="Henrissat B."/>
            <person name="Grigoriev I.V."/>
            <person name="Yang Z.L."/>
            <person name="Xu J."/>
            <person name="Martin F.M."/>
        </authorList>
    </citation>
    <scope>NUCLEOTIDE SEQUENCE</scope>
    <source>
        <strain evidence="1">ATCC 28755</strain>
    </source>
</reference>
<dbReference type="EMBL" id="MU268725">
    <property type="protein sequence ID" value="KAH7903852.1"/>
    <property type="molecule type" value="Genomic_DNA"/>
</dbReference>
<name>A0ACB7ZSL4_9AGAM</name>
<evidence type="ECO:0000313" key="2">
    <source>
        <dbReference type="Proteomes" id="UP000790377"/>
    </source>
</evidence>
<protein>
    <submittedName>
        <fullName evidence="1">Uncharacterized protein</fullName>
    </submittedName>
</protein>
<evidence type="ECO:0000313" key="1">
    <source>
        <dbReference type="EMBL" id="KAH7903852.1"/>
    </source>
</evidence>
<feature type="non-terminal residue" evidence="1">
    <location>
        <position position="1"/>
    </location>
</feature>
<sequence length="463" mass="52032">LYNIFIQLDVIDLIRLQQVSASLNSILQDRIVWSDAFRISSLPRSKGPFPWQSASYLKSALITQAKIKRNWPPRPEILAKIEKIDITFGENQWIVQFELMLGRWLIIVLYSEGLKVCCYDMDSQLSGQHQHVIYEAPDGATVSHLACADVATVDGQCAFVAFVHHDMLDGADDSEGEGTLKIYKLTLSARSDTTFDLVLDMPFVPRSVHLQITAQALLIVSRVSARDYYEKTWIMDIHTYRVYKIPPPEASPELDRVLGLPVRIFIGTTHVFVVHTPMHGWRDYYNCFAEAYPVQQLFRGELTRPSHRSPIPHGIQAPRRWSIHDLPDGRSSITLMAGAGSHVFLVRLTLASSPPLSAQTAQIHFDSSFLEGLSTGDRKNFCDSIGGDDQDRRVLCHSIDRHLRGHRYCVDETKAHFCATPGPQGSIPVNSSRIRYDEVGGCIGLQESINTLNILKFGSCSSR</sequence>
<comment type="caution">
    <text evidence="1">The sequence shown here is derived from an EMBL/GenBank/DDBJ whole genome shotgun (WGS) entry which is preliminary data.</text>
</comment>
<keyword evidence="2" id="KW-1185">Reference proteome</keyword>
<dbReference type="Proteomes" id="UP000790377">
    <property type="component" value="Unassembled WGS sequence"/>
</dbReference>